<proteinExistence type="predicted"/>
<dbReference type="EMBL" id="FWXR01000025">
    <property type="protein sequence ID" value="SMD08914.1"/>
    <property type="molecule type" value="Genomic_DNA"/>
</dbReference>
<keyword evidence="3" id="KW-1185">Reference proteome</keyword>
<dbReference type="Gene3D" id="1.10.3130.20">
    <property type="entry name" value="Phycobilisome linker domain"/>
    <property type="match status" value="1"/>
</dbReference>
<dbReference type="RefSeq" id="WP_084412237.1">
    <property type="nucleotide sequence ID" value="NZ_FWXR01000025.1"/>
</dbReference>
<evidence type="ECO:0000313" key="3">
    <source>
        <dbReference type="Proteomes" id="UP000192656"/>
    </source>
</evidence>
<evidence type="ECO:0000259" key="1">
    <source>
        <dbReference type="Pfam" id="PF13946"/>
    </source>
</evidence>
<evidence type="ECO:0000313" key="2">
    <source>
        <dbReference type="EMBL" id="SMD08914.1"/>
    </source>
</evidence>
<accession>A0A1W2EGR9</accession>
<protein>
    <recommendedName>
        <fullName evidence="1">DUF4214 domain-containing protein</fullName>
    </recommendedName>
</protein>
<dbReference type="STRING" id="937218.SAMN06297251_12534"/>
<dbReference type="Pfam" id="PF13946">
    <property type="entry name" value="DUF4214"/>
    <property type="match status" value="1"/>
</dbReference>
<dbReference type="InterPro" id="IPR025282">
    <property type="entry name" value="DUF4214"/>
</dbReference>
<reference evidence="2 3" key="1">
    <citation type="submission" date="2017-04" db="EMBL/GenBank/DDBJ databases">
        <authorList>
            <person name="Afonso C.L."/>
            <person name="Miller P.J."/>
            <person name="Scott M.A."/>
            <person name="Spackman E."/>
            <person name="Goraichik I."/>
            <person name="Dimitrov K.M."/>
            <person name="Suarez D.L."/>
            <person name="Swayne D.E."/>
        </authorList>
    </citation>
    <scope>NUCLEOTIDE SEQUENCE [LARGE SCALE GENOMIC DNA]</scope>
    <source>
        <strain evidence="2 3">CGMCC 1.10972</strain>
    </source>
</reference>
<organism evidence="2 3">
    <name type="scientific">Fulvimarina manganoxydans</name>
    <dbReference type="NCBI Taxonomy" id="937218"/>
    <lineage>
        <taxon>Bacteria</taxon>
        <taxon>Pseudomonadati</taxon>
        <taxon>Pseudomonadota</taxon>
        <taxon>Alphaproteobacteria</taxon>
        <taxon>Hyphomicrobiales</taxon>
        <taxon>Aurantimonadaceae</taxon>
        <taxon>Fulvimarina</taxon>
    </lineage>
</organism>
<dbReference type="AlphaFoldDB" id="A0A1W2EGR9"/>
<dbReference type="Proteomes" id="UP000192656">
    <property type="component" value="Unassembled WGS sequence"/>
</dbReference>
<sequence>METKYGGITFPLGDVSFADRVIAYDPAFSGGNVPSATYQTPAGAIGAPDASSAGTYVSLGAGGRLIVAFDDNVLLASGNSDPELHIFEIGPDVEDQFIEISADGVNWISVGKVDGSTDSIDIDPFLAAAGVSVATPFRFVSIVDDINEGDKSGSTVGADIDAVGAIGAANLEAGTSGADRFDGGSQYDYFDGGSGFDRIVYSETSLVIDGLGNGSFKVTGEGYSNTVTRIERVDLAGGAYYRLDVAPDESAAIGYRLYQAAFGREPDQTGLEFWIAQRDGGTSTEVLAAAFLRSDEAQALYGGLSNTGFVDALYTNVLGRDGEAAGTAFWVNALNSGVYDRAFVLDNFSASSENIAAVGAAIEDGIFFA</sequence>
<dbReference type="InterPro" id="IPR038255">
    <property type="entry name" value="PBS_linker_sf"/>
</dbReference>
<feature type="domain" description="DUF4214" evidence="1">
    <location>
        <begin position="288"/>
        <end position="356"/>
    </location>
</feature>
<dbReference type="OrthoDB" id="7970799at2"/>
<gene>
    <name evidence="2" type="ORF">SAMN06297251_12534</name>
</gene>
<name>A0A1W2EGR9_9HYPH</name>